<dbReference type="InterPro" id="IPR006083">
    <property type="entry name" value="PRK/URK"/>
</dbReference>
<dbReference type="PANTHER" id="PTHR10285">
    <property type="entry name" value="URIDINE KINASE"/>
    <property type="match status" value="1"/>
</dbReference>
<comment type="caution">
    <text evidence="2">The sequence shown here is derived from an EMBL/GenBank/DDBJ whole genome shotgun (WGS) entry which is preliminary data.</text>
</comment>
<keyword evidence="3" id="KW-1185">Reference proteome</keyword>
<gene>
    <name evidence="2" type="ORF">HNQ75_002294</name>
</gene>
<feature type="domain" description="Phosphoribulokinase/uridine kinase" evidence="1">
    <location>
        <begin position="23"/>
        <end position="167"/>
    </location>
</feature>
<accession>A0A7W9YXV2</accession>
<keyword evidence="2" id="KW-0418">Kinase</keyword>
<keyword evidence="2" id="KW-0808">Transferase</keyword>
<name>A0A7W9YXV2_9HYPH</name>
<dbReference type="Pfam" id="PF00485">
    <property type="entry name" value="PRK"/>
    <property type="match status" value="1"/>
</dbReference>
<evidence type="ECO:0000313" key="2">
    <source>
        <dbReference type="EMBL" id="MBB6180315.1"/>
    </source>
</evidence>
<dbReference type="RefSeq" id="WP_077548400.1">
    <property type="nucleotide sequence ID" value="NZ_JACHEJ010000005.1"/>
</dbReference>
<dbReference type="GO" id="GO:0016301">
    <property type="term" value="F:kinase activity"/>
    <property type="evidence" value="ECO:0007669"/>
    <property type="project" value="UniProtKB-KW"/>
</dbReference>
<dbReference type="Gene3D" id="3.40.50.300">
    <property type="entry name" value="P-loop containing nucleotide triphosphate hydrolases"/>
    <property type="match status" value="1"/>
</dbReference>
<dbReference type="GO" id="GO:0005524">
    <property type="term" value="F:ATP binding"/>
    <property type="evidence" value="ECO:0007669"/>
    <property type="project" value="InterPro"/>
</dbReference>
<dbReference type="SUPFAM" id="SSF52540">
    <property type="entry name" value="P-loop containing nucleoside triphosphate hydrolases"/>
    <property type="match status" value="1"/>
</dbReference>
<dbReference type="AlphaFoldDB" id="A0A7W9YXV2"/>
<sequence>MTSRIEDVAADLLARADGRTRFVVAIAGPPGAGKSTFVDELSKVLRRQGASAAIVPMDGFHLDDAVLSDRGLLTRKGAPETFDVRGLLDIVRAIRSAQEEVFVPLFDRSRELAVAAARAVAPENRIVLLEGNYLLLDQHPWRLLSGLVDCSIMLMPSADILEERLMQRWLGLGMPEVEARAKVMENDLPNGSLVRTSSRRADIILS</sequence>
<organism evidence="2 3">
    <name type="scientific">Pseudorhizobium flavum</name>
    <dbReference type="NCBI Taxonomy" id="1335061"/>
    <lineage>
        <taxon>Bacteria</taxon>
        <taxon>Pseudomonadati</taxon>
        <taxon>Pseudomonadota</taxon>
        <taxon>Alphaproteobacteria</taxon>
        <taxon>Hyphomicrobiales</taxon>
        <taxon>Rhizobiaceae</taxon>
        <taxon>Rhizobium/Agrobacterium group</taxon>
        <taxon>Pseudorhizobium</taxon>
    </lineage>
</organism>
<evidence type="ECO:0000313" key="3">
    <source>
        <dbReference type="Proteomes" id="UP000535501"/>
    </source>
</evidence>
<proteinExistence type="predicted"/>
<reference evidence="2 3" key="1">
    <citation type="submission" date="2020-08" db="EMBL/GenBank/DDBJ databases">
        <title>Genomic Encyclopedia of Type Strains, Phase IV (KMG-IV): sequencing the most valuable type-strain genomes for metagenomic binning, comparative biology and taxonomic classification.</title>
        <authorList>
            <person name="Goeker M."/>
        </authorList>
    </citation>
    <scope>NUCLEOTIDE SEQUENCE [LARGE SCALE GENOMIC DNA]</scope>
    <source>
        <strain evidence="2 3">DSM 102134</strain>
    </source>
</reference>
<dbReference type="Proteomes" id="UP000535501">
    <property type="component" value="Unassembled WGS sequence"/>
</dbReference>
<protein>
    <submittedName>
        <fullName evidence="2">Pantothenate kinase</fullName>
    </submittedName>
</protein>
<dbReference type="NCBIfam" id="NF006746">
    <property type="entry name" value="PRK09270.1-5"/>
    <property type="match status" value="1"/>
</dbReference>
<dbReference type="EMBL" id="JACHEJ010000005">
    <property type="protein sequence ID" value="MBB6180315.1"/>
    <property type="molecule type" value="Genomic_DNA"/>
</dbReference>
<dbReference type="InterPro" id="IPR027417">
    <property type="entry name" value="P-loop_NTPase"/>
</dbReference>
<evidence type="ECO:0000259" key="1">
    <source>
        <dbReference type="Pfam" id="PF00485"/>
    </source>
</evidence>